<dbReference type="Gene3D" id="1.50.10.20">
    <property type="match status" value="1"/>
</dbReference>
<dbReference type="PANTHER" id="PTHR40094:SF1">
    <property type="entry name" value="UBIQUITIN DOMAIN-CONTAINING PROTEIN"/>
    <property type="match status" value="1"/>
</dbReference>
<name>H6KZS0_SAPGL</name>
<dbReference type="GO" id="GO:0004866">
    <property type="term" value="F:endopeptidase inhibitor activity"/>
    <property type="evidence" value="ECO:0007669"/>
    <property type="project" value="InterPro"/>
</dbReference>
<evidence type="ECO:0000313" key="5">
    <source>
        <dbReference type="EMBL" id="AFC25846.1"/>
    </source>
</evidence>
<gene>
    <name evidence="5" type="ordered locus">SGRA_3118</name>
</gene>
<dbReference type="Pfam" id="PF17973">
    <property type="entry name" value="bMG10"/>
    <property type="match status" value="1"/>
</dbReference>
<comment type="similarity">
    <text evidence="1">Belongs to the protease inhibitor I39 (alpha-2-macroglobulin) family. Bacterial alpha-2-macroglobulin subfamily.</text>
</comment>
<evidence type="ECO:0000313" key="6">
    <source>
        <dbReference type="Proteomes" id="UP000007519"/>
    </source>
</evidence>
<dbReference type="InterPro" id="IPR047565">
    <property type="entry name" value="Alpha-macroglob_thiol-ester_cl"/>
</dbReference>
<dbReference type="SUPFAM" id="SSF48239">
    <property type="entry name" value="Terpenoid cyclases/Protein prenyltransferases"/>
    <property type="match status" value="1"/>
</dbReference>
<dbReference type="InterPro" id="IPR002890">
    <property type="entry name" value="MG2"/>
</dbReference>
<dbReference type="Proteomes" id="UP000007519">
    <property type="component" value="Chromosome"/>
</dbReference>
<dbReference type="InterPro" id="IPR041246">
    <property type="entry name" value="Bact_MG10"/>
</dbReference>
<dbReference type="SMART" id="SM01360">
    <property type="entry name" value="A2M"/>
    <property type="match status" value="1"/>
</dbReference>
<evidence type="ECO:0000259" key="3">
    <source>
        <dbReference type="SMART" id="SM01359"/>
    </source>
</evidence>
<dbReference type="Gene3D" id="2.60.40.1930">
    <property type="match status" value="1"/>
</dbReference>
<sequence length="1888" mass="211968">MRQLISPLFWSSLLLSGFLLFGLSACSKKNKPPTEEELFQAADESYKNYISAYTAGLISAADPIRIRFSSDLASKAQIGQAANAELLSFEPALKGKLFWEDAATLRFEPAENLPQKQSFRAILDLNKLFKKLPEGLENFKFAFKALPQDFEISSHRIFIPKANQADQLELEGALYTADVASPELVQQLLQVDYPGQENLELVWKHLADQRTHQFTIKNIQLKKGGEDGQLFLRWDGQALGLDKKGVDTISMPSELFKVAQVKVLNDESGYPYFSIQFSQPLAQYTTPTTNNDIILPNNSLQELDYISIFQSDYEVSRRFDIFVEKNELKCIPRNKNTTGEFKLVLNEDLRSYSGDKLKGEAEFSLELRSAQPAVRLLGRGSILPNNKGLFFPFEAINLKAVDVQVIKVYENNVLQFLQNNDLNDEYLNYMGRVVAQKRVSLQELAPNANPNEWTRYALALDELIKQEPGAIYQVAIAFRKEYQAFGCGASASLGLESTQALYEEDEESQELISFFERPEFYSYNYSRRNDPCTDDYYNYSRFVRRNLLASDIGMIAKRGPNKEVLVALTDLRTTEPIGRATVKIYDRFQQLMAELQTDSDGFAKTTTKYEPSLVVAEYNKQKGYLRMPKGGNLSLSRFEVGGSRSQTVKGLKGSLYGERGVWRPGDSLFLTVVLESKEEPLPMQYPLKLQLRNPRGQIVYSRTEGQHLNGVYSFKIKTEDNAPTGNWSAEVAAGGLNFSKRIMIETVKPNRLKIDLDLGKEELMAEDRELKADLKVKWLHGAPAAKIRSRVQMSLEPMPTDFEQYPDFVFDDPTRLNYSRSPFTLFDASLNEQGFAQLQGEIKMEALPAGKLRAGFNVRAFESGGDFSVDNFSMPFSPFTAYVGIEIPKDAGGRKTLKVKDGNKINLVVLDQNGQPLANRKVKVGLYRLDWRWWWDNGYENLSRFSSSYHKGAISTIELTTDAQGKALYQVTPEEWGRYMVRITEESSGHCTGDFFYAGSPWDDSDFGNRSAASMLAFSADKEVYAPGEEVVLQLPAGKTGRALLSLENGKKILEHRWIKIQDNPKGIQEIRFKVNGQMSPTIYAHISLVQPHQNSLNDLLIRSYGVIPIRVEDPATRLEPQLEMPSKLQPNSTVSIKVQEAKGRPMTYTIAMVDEGLLDLTRFKTPDLWPEFYKKEALGVKTWDLYEQVLGAFGQQLDRIITIGGGSGMDPAQAKKANRFKPMVRYLGPFELKAGAKAEHQVKIPNYIGSVRTMLVAAQDAAYGQAEKTTPVRKDLMTLASLPRVLSPKERLALPVTVFAMEKGIKDVEVRLETNELLQIKGEKSKKLRFDQVGEQMLSFDIEAAEGLGVAKIKVVAQAAGKTASYELEVQVRNPNPRISKTYAAVLQPGENWEESLARIGMPGTNRASLELSRIPALNLQKRLHYLKRYPYGCVEQTVSAVFAQLYLGSLMPLSKKESAEVEQNVKAAIKRLARFQTATGGFAYWPGGSEASEWGSSYAGHFLLAAKKEGYLVPQAMLDNWSNYQKSMSRIWRMPRGEQLNQQSNAPLMQAYRLYTLALAGKSELAAMNLLRNQPLLPSNAKWRLAAAYALTGNSQLAKNMSKNLPKEVGSYREMSYTYGSDLRDEAMILETLNRLGQKTEAAKVLQQLAQKLSSDRWYSTQSTAYALLAAADFVKQQKGGAQAKNSYSFSFAQLNESASLEQAPIFETELPVGSQSEALKVKNTGGGPLFVQVLLEGQALQDETEEISNDLKLRVNYQDLEGKKLDIKQIKQGTDFIAIVEVANPGQRGRYEELALEQVFPAGWEILSNRMNAALGAGNSRADYQDIRDDRVYSFFDLGAGQKMTFKIYLNAAYKGRFYLPHQSCEAMYDHSIFANKAGGWVEVN</sequence>
<dbReference type="Pfam" id="PF07703">
    <property type="entry name" value="A2M_BRD"/>
    <property type="match status" value="1"/>
</dbReference>
<dbReference type="InterPro" id="IPR041203">
    <property type="entry name" value="Bact_A2M_MG5"/>
</dbReference>
<dbReference type="Pfam" id="PF00207">
    <property type="entry name" value="A2M"/>
    <property type="match status" value="1"/>
</dbReference>
<dbReference type="eggNOG" id="COG2373">
    <property type="taxonomic scope" value="Bacteria"/>
</dbReference>
<dbReference type="InterPro" id="IPR011626">
    <property type="entry name" value="Alpha-macroglobulin_TED"/>
</dbReference>
<evidence type="ECO:0000256" key="2">
    <source>
        <dbReference type="ARBA" id="ARBA00022729"/>
    </source>
</evidence>
<dbReference type="InterPro" id="IPR011625">
    <property type="entry name" value="A2M_N_BRD"/>
</dbReference>
<dbReference type="Pfam" id="PF17962">
    <property type="entry name" value="bMG6"/>
    <property type="match status" value="1"/>
</dbReference>
<accession>H6KZS0</accession>
<dbReference type="InterPro" id="IPR041462">
    <property type="entry name" value="Bact_A2M_MG6"/>
</dbReference>
<dbReference type="Gene3D" id="2.60.40.3710">
    <property type="match status" value="1"/>
</dbReference>
<organism evidence="5 6">
    <name type="scientific">Saprospira grandis (strain Lewin)</name>
    <dbReference type="NCBI Taxonomy" id="984262"/>
    <lineage>
        <taxon>Bacteria</taxon>
        <taxon>Pseudomonadati</taxon>
        <taxon>Bacteroidota</taxon>
        <taxon>Saprospiria</taxon>
        <taxon>Saprospirales</taxon>
        <taxon>Saprospiraceae</taxon>
        <taxon>Saprospira</taxon>
    </lineage>
</organism>
<dbReference type="SMART" id="SM01419">
    <property type="entry name" value="Thiol-ester_cl"/>
    <property type="match status" value="1"/>
</dbReference>
<dbReference type="Pfam" id="PF17972">
    <property type="entry name" value="bMG5"/>
    <property type="match status" value="1"/>
</dbReference>
<feature type="domain" description="Alpha-2-macroglobulin bait region" evidence="3">
    <location>
        <begin position="1016"/>
        <end position="1161"/>
    </location>
</feature>
<dbReference type="InterPro" id="IPR001599">
    <property type="entry name" value="Macroglobln_a2"/>
</dbReference>
<dbReference type="KEGG" id="sgn:SGRA_3118"/>
<dbReference type="InterPro" id="IPR008930">
    <property type="entry name" value="Terpenoid_cyclase/PrenylTrfase"/>
</dbReference>
<dbReference type="Pfam" id="PF07678">
    <property type="entry name" value="TED_complement"/>
    <property type="match status" value="1"/>
</dbReference>
<keyword evidence="6" id="KW-1185">Reference proteome</keyword>
<dbReference type="InterPro" id="IPR051802">
    <property type="entry name" value="YfhM-like"/>
</dbReference>
<feature type="domain" description="Alpha-2-macroglobulin" evidence="4">
    <location>
        <begin position="1225"/>
        <end position="1313"/>
    </location>
</feature>
<dbReference type="PANTHER" id="PTHR40094">
    <property type="entry name" value="ALPHA-2-MACROGLOBULIN HOMOLOG"/>
    <property type="match status" value="1"/>
</dbReference>
<dbReference type="STRING" id="984262.SGRA_3118"/>
<dbReference type="Pfam" id="PF01835">
    <property type="entry name" value="MG2"/>
    <property type="match status" value="1"/>
</dbReference>
<dbReference type="SMART" id="SM01359">
    <property type="entry name" value="A2M_N_2"/>
    <property type="match status" value="1"/>
</dbReference>
<dbReference type="HOGENOM" id="CLU_000965_2_1_10"/>
<dbReference type="GO" id="GO:0005615">
    <property type="term" value="C:extracellular space"/>
    <property type="evidence" value="ECO:0007669"/>
    <property type="project" value="InterPro"/>
</dbReference>
<dbReference type="CDD" id="cd02891">
    <property type="entry name" value="A2M_like"/>
    <property type="match status" value="1"/>
</dbReference>
<reference evidence="5 6" key="1">
    <citation type="journal article" date="2012" name="Stand. Genomic Sci.">
        <title>Complete genome sequencing and analysis of Saprospira grandis str. Lewin, a predatory marine bacterium.</title>
        <authorList>
            <person name="Saw J.H."/>
            <person name="Yuryev A."/>
            <person name="Kanbe M."/>
            <person name="Hou S."/>
            <person name="Young A.G."/>
            <person name="Aizawa S."/>
            <person name="Alam M."/>
        </authorList>
    </citation>
    <scope>NUCLEOTIDE SEQUENCE [LARGE SCALE GENOMIC DNA]</scope>
    <source>
        <strain evidence="5 6">Lewin</strain>
    </source>
</reference>
<dbReference type="OrthoDB" id="9767116at2"/>
<dbReference type="RefSeq" id="WP_015693445.1">
    <property type="nucleotide sequence ID" value="NC_016940.1"/>
</dbReference>
<protein>
    <submittedName>
        <fullName evidence="5">Alpha-2-macroglobulin domain protein</fullName>
    </submittedName>
</protein>
<dbReference type="EMBL" id="CP002831">
    <property type="protein sequence ID" value="AFC25846.1"/>
    <property type="molecule type" value="Genomic_DNA"/>
</dbReference>
<dbReference type="InterPro" id="IPR021868">
    <property type="entry name" value="Alpha_2_Macroglob_MG3"/>
</dbReference>
<dbReference type="Pfam" id="PF11974">
    <property type="entry name" value="bMG3"/>
    <property type="match status" value="1"/>
</dbReference>
<dbReference type="PROSITE" id="PS51257">
    <property type="entry name" value="PROKAR_LIPOPROTEIN"/>
    <property type="match status" value="1"/>
</dbReference>
<proteinExistence type="inferred from homology"/>
<keyword evidence="2" id="KW-0732">Signal</keyword>
<evidence type="ECO:0000256" key="1">
    <source>
        <dbReference type="ARBA" id="ARBA00010556"/>
    </source>
</evidence>
<evidence type="ECO:0000259" key="4">
    <source>
        <dbReference type="SMART" id="SM01360"/>
    </source>
</evidence>